<accession>A0A6J4UAR8</accession>
<keyword evidence="1" id="KW-0812">Transmembrane</keyword>
<feature type="transmembrane region" description="Helical" evidence="1">
    <location>
        <begin position="79"/>
        <end position="98"/>
    </location>
</feature>
<sequence>DFFRRSGQVFLLSPQYLEGQTALEAVERNVARHLVMFNWRGEPNARHHAPGWPLLDAVTALCFAIGLALAMLAALRGSWAAWATLLWLAILLAPSVVSVDAPSAVRAQDAAPFAYALAALGFIALLRALRGPGAPILLRRAVPVGAGLALTFVVGMNLWLYFVRLPGDPQVLGKFYVGEARAGRAIAAAHEREPRLVAYLPRATPSLLSDDTLRFTADGTPLRELPPDGSALPPGPAMVVVPRGEDRQEFERWLAAARRVAEPAGLREVRGEAPPGGGEPAYIAFVRD</sequence>
<organism evidence="2">
    <name type="scientific">uncultured Thermomicrobiales bacterium</name>
    <dbReference type="NCBI Taxonomy" id="1645740"/>
    <lineage>
        <taxon>Bacteria</taxon>
        <taxon>Pseudomonadati</taxon>
        <taxon>Thermomicrobiota</taxon>
        <taxon>Thermomicrobia</taxon>
        <taxon>Thermomicrobiales</taxon>
        <taxon>environmental samples</taxon>
    </lineage>
</organism>
<evidence type="ECO:0000313" key="2">
    <source>
        <dbReference type="EMBL" id="CAA9545638.1"/>
    </source>
</evidence>
<evidence type="ECO:0000256" key="1">
    <source>
        <dbReference type="SAM" id="Phobius"/>
    </source>
</evidence>
<feature type="non-terminal residue" evidence="2">
    <location>
        <position position="1"/>
    </location>
</feature>
<feature type="transmembrane region" description="Helical" evidence="1">
    <location>
        <begin position="141"/>
        <end position="162"/>
    </location>
</feature>
<gene>
    <name evidence="2" type="ORF">AVDCRST_MAG88-379</name>
</gene>
<feature type="transmembrane region" description="Helical" evidence="1">
    <location>
        <begin position="52"/>
        <end position="72"/>
    </location>
</feature>
<keyword evidence="1" id="KW-1133">Transmembrane helix</keyword>
<dbReference type="EMBL" id="CADCWM010000123">
    <property type="protein sequence ID" value="CAA9545638.1"/>
    <property type="molecule type" value="Genomic_DNA"/>
</dbReference>
<name>A0A6J4UAR8_9BACT</name>
<reference evidence="2" key="1">
    <citation type="submission" date="2020-02" db="EMBL/GenBank/DDBJ databases">
        <authorList>
            <person name="Meier V. D."/>
        </authorList>
    </citation>
    <scope>NUCLEOTIDE SEQUENCE</scope>
    <source>
        <strain evidence="2">AVDCRST_MAG88</strain>
    </source>
</reference>
<proteinExistence type="predicted"/>
<keyword evidence="1" id="KW-0472">Membrane</keyword>
<protein>
    <recommendedName>
        <fullName evidence="3">Glycosyltransferase RgtA/B/C/D-like domain-containing protein</fullName>
    </recommendedName>
</protein>
<feature type="transmembrane region" description="Helical" evidence="1">
    <location>
        <begin position="110"/>
        <end position="129"/>
    </location>
</feature>
<dbReference type="AlphaFoldDB" id="A0A6J4UAR8"/>
<evidence type="ECO:0008006" key="3">
    <source>
        <dbReference type="Google" id="ProtNLM"/>
    </source>
</evidence>